<feature type="transmembrane region" description="Helical" evidence="1">
    <location>
        <begin position="57"/>
        <end position="77"/>
    </location>
</feature>
<feature type="transmembrane region" description="Helical" evidence="1">
    <location>
        <begin position="115"/>
        <end position="134"/>
    </location>
</feature>
<feature type="transmembrane region" description="Helical" evidence="1">
    <location>
        <begin position="17"/>
        <end position="37"/>
    </location>
</feature>
<proteinExistence type="predicted"/>
<evidence type="ECO:0000313" key="3">
    <source>
        <dbReference type="Proteomes" id="UP000262073"/>
    </source>
</evidence>
<dbReference type="EMBL" id="CP031769">
    <property type="protein sequence ID" value="AXR05292.1"/>
    <property type="molecule type" value="Genomic_DNA"/>
</dbReference>
<name>A0A346NID5_9ALTE</name>
<dbReference type="AlphaFoldDB" id="A0A346NID5"/>
<keyword evidence="1" id="KW-1133">Transmembrane helix</keyword>
<accession>A0A346NID5</accession>
<organism evidence="2 3">
    <name type="scientific">Salinimonas sediminis</name>
    <dbReference type="NCBI Taxonomy" id="2303538"/>
    <lineage>
        <taxon>Bacteria</taxon>
        <taxon>Pseudomonadati</taxon>
        <taxon>Pseudomonadota</taxon>
        <taxon>Gammaproteobacteria</taxon>
        <taxon>Alteromonadales</taxon>
        <taxon>Alteromonadaceae</taxon>
        <taxon>Alteromonas/Salinimonas group</taxon>
        <taxon>Salinimonas</taxon>
    </lineage>
</organism>
<reference evidence="2 3" key="1">
    <citation type="submission" date="2018-08" db="EMBL/GenBank/DDBJ databases">
        <title>Salinimonas sediminis sp. nov., a piezophilic bacterium isolated from a deep-sea sediment sample from the New Britain Trench.</title>
        <authorList>
            <person name="Cao J."/>
        </authorList>
    </citation>
    <scope>NUCLEOTIDE SEQUENCE [LARGE SCALE GENOMIC DNA]</scope>
    <source>
        <strain evidence="2 3">N102</strain>
    </source>
</reference>
<protein>
    <submittedName>
        <fullName evidence="2">Uncharacterized protein</fullName>
    </submittedName>
</protein>
<dbReference type="KEGG" id="salm:D0Y50_02255"/>
<evidence type="ECO:0000313" key="2">
    <source>
        <dbReference type="EMBL" id="AXR05292.1"/>
    </source>
</evidence>
<dbReference type="RefSeq" id="WP_108565593.1">
    <property type="nucleotide sequence ID" value="NZ_CP031769.1"/>
</dbReference>
<feature type="transmembrane region" description="Helical" evidence="1">
    <location>
        <begin position="89"/>
        <end position="109"/>
    </location>
</feature>
<gene>
    <name evidence="2" type="ORF">D0Y50_02255</name>
</gene>
<evidence type="ECO:0000256" key="1">
    <source>
        <dbReference type="SAM" id="Phobius"/>
    </source>
</evidence>
<dbReference type="Proteomes" id="UP000262073">
    <property type="component" value="Chromosome"/>
</dbReference>
<sequence length="186" mass="20534">MTSKVVANIGKNAMRSYILLTLLSSLYIILYLLYQYFTTGIEGHYLFNNKALPYFSNSWGLILIPLVTLSMTLWINQQYSPAHKTYPGAVWRALVMAGTGAAIVSLAFFGGYAGLVSMFSLPVMLLLGMLLPTYRPAYLLGYYLVSTIGFGAVIPLIGTAMLGLTGLIGFKLLRPLLLYPFTSQHR</sequence>
<dbReference type="OrthoDB" id="9815205at2"/>
<keyword evidence="1" id="KW-0812">Transmembrane</keyword>
<feature type="transmembrane region" description="Helical" evidence="1">
    <location>
        <begin position="141"/>
        <end position="170"/>
    </location>
</feature>
<keyword evidence="3" id="KW-1185">Reference proteome</keyword>
<keyword evidence="1" id="KW-0472">Membrane</keyword>